<dbReference type="OrthoDB" id="7060861at2"/>
<organism evidence="3 4">
    <name type="scientific">Methylobacterium dankookense</name>
    <dbReference type="NCBI Taxonomy" id="560405"/>
    <lineage>
        <taxon>Bacteria</taxon>
        <taxon>Pseudomonadati</taxon>
        <taxon>Pseudomonadota</taxon>
        <taxon>Alphaproteobacteria</taxon>
        <taxon>Hyphomicrobiales</taxon>
        <taxon>Methylobacteriaceae</taxon>
        <taxon>Methylobacterium</taxon>
    </lineage>
</organism>
<evidence type="ECO:0000313" key="3">
    <source>
        <dbReference type="EMBL" id="VUF12405.1"/>
    </source>
</evidence>
<proteinExistence type="predicted"/>
<dbReference type="AlphaFoldDB" id="A0A564FW76"/>
<feature type="chain" id="PRO_5022165855" description="Cysteine rich repeat protein" evidence="2">
    <location>
        <begin position="22"/>
        <end position="192"/>
    </location>
</feature>
<gene>
    <name evidence="3" type="ORF">MTDSW087_02095</name>
</gene>
<dbReference type="Proteomes" id="UP000401717">
    <property type="component" value="Unassembled WGS sequence"/>
</dbReference>
<evidence type="ECO:0000256" key="2">
    <source>
        <dbReference type="SAM" id="SignalP"/>
    </source>
</evidence>
<feature type="region of interest" description="Disordered" evidence="1">
    <location>
        <begin position="69"/>
        <end position="112"/>
    </location>
</feature>
<keyword evidence="2" id="KW-0732">Signal</keyword>
<dbReference type="EMBL" id="CABFVH010000010">
    <property type="protein sequence ID" value="VUF12405.1"/>
    <property type="molecule type" value="Genomic_DNA"/>
</dbReference>
<feature type="signal peptide" evidence="2">
    <location>
        <begin position="1"/>
        <end position="21"/>
    </location>
</feature>
<evidence type="ECO:0008006" key="5">
    <source>
        <dbReference type="Google" id="ProtNLM"/>
    </source>
</evidence>
<reference evidence="3 4" key="1">
    <citation type="submission" date="2019-06" db="EMBL/GenBank/DDBJ databases">
        <authorList>
            <person name="Rodrigo-Torres L."/>
            <person name="Arahal R. D."/>
            <person name="Lucena T."/>
        </authorList>
    </citation>
    <scope>NUCLEOTIDE SEQUENCE [LARGE SCALE GENOMIC DNA]</scope>
    <source>
        <strain evidence="3 4">SW08-7</strain>
    </source>
</reference>
<dbReference type="RefSeq" id="WP_144763506.1">
    <property type="nucleotide sequence ID" value="NZ_CABFVH010000010.1"/>
</dbReference>
<evidence type="ECO:0000313" key="4">
    <source>
        <dbReference type="Proteomes" id="UP000401717"/>
    </source>
</evidence>
<name>A0A564FW76_9HYPH</name>
<evidence type="ECO:0000256" key="1">
    <source>
        <dbReference type="SAM" id="MobiDB-lite"/>
    </source>
</evidence>
<sequence>MKTSHALALLIPLLAAPQALAQGTEAQRSACMPDVFRLCASAIPNVGTIKACLAREHARLSPACRTVMDEAGAPRQAEAPPPQRRERGTERRTPGPAVRGATPRRAAHAGNRGVARSAPVCACSARVAARPVRHASPYTAAAHRRHAVRRAGGSGSEMAQAMYWMRTLSGLSGGMSDSMGGLPLGSIAGLMP</sequence>
<protein>
    <recommendedName>
        <fullName evidence="5">Cysteine rich repeat protein</fullName>
    </recommendedName>
</protein>
<accession>A0A564FW76</accession>
<feature type="compositionally biased region" description="Basic and acidic residues" evidence="1">
    <location>
        <begin position="83"/>
        <end position="93"/>
    </location>
</feature>